<dbReference type="InterPro" id="IPR036852">
    <property type="entry name" value="Peptidase_S8/S53_dom_sf"/>
</dbReference>
<dbReference type="Gene3D" id="2.60.40.1080">
    <property type="match status" value="5"/>
</dbReference>
<dbReference type="SUPFAM" id="SSF49373">
    <property type="entry name" value="Invasin/intimin cell-adhesion fragments"/>
    <property type="match status" value="5"/>
</dbReference>
<dbReference type="SUPFAM" id="SSF52743">
    <property type="entry name" value="Subtilisin-like"/>
    <property type="match status" value="1"/>
</dbReference>
<dbReference type="InterPro" id="IPR051048">
    <property type="entry name" value="Peptidase_S8/S53_subtilisin"/>
</dbReference>
<dbReference type="Gene3D" id="3.40.50.200">
    <property type="entry name" value="Peptidase S8/S53 domain"/>
    <property type="match status" value="1"/>
</dbReference>
<dbReference type="PRINTS" id="PR00723">
    <property type="entry name" value="SUBTILISIN"/>
</dbReference>
<dbReference type="InterPro" id="IPR023828">
    <property type="entry name" value="Peptidase_S8_Ser-AS"/>
</dbReference>
<feature type="domain" description="BIG2" evidence="5">
    <location>
        <begin position="436"/>
        <end position="509"/>
    </location>
</feature>
<dbReference type="GO" id="GO:0006508">
    <property type="term" value="P:proteolysis"/>
    <property type="evidence" value="ECO:0007669"/>
    <property type="project" value="UniProtKB-KW"/>
</dbReference>
<dbReference type="InterPro" id="IPR015500">
    <property type="entry name" value="Peptidase_S8_subtilisin-rel"/>
</dbReference>
<dbReference type="InterPro" id="IPR054399">
    <property type="entry name" value="Fervidolysin-like_N_prodom"/>
</dbReference>
<dbReference type="InterPro" id="IPR000209">
    <property type="entry name" value="Peptidase_S8/S53_dom"/>
</dbReference>
<dbReference type="SMART" id="SM00635">
    <property type="entry name" value="BID_2"/>
    <property type="match status" value="5"/>
</dbReference>
<dbReference type="PANTHER" id="PTHR43399">
    <property type="entry name" value="SUBTILISIN-RELATED"/>
    <property type="match status" value="1"/>
</dbReference>
<keyword evidence="2" id="KW-0645">Protease</keyword>
<dbReference type="InterPro" id="IPR034204">
    <property type="entry name" value="PfSUB1-like_cat_dom"/>
</dbReference>
<dbReference type="InterPro" id="IPR023827">
    <property type="entry name" value="Peptidase_S8_Asp-AS"/>
</dbReference>
<organism evidence="6">
    <name type="scientific">hydrothermal vent metagenome</name>
    <dbReference type="NCBI Taxonomy" id="652676"/>
    <lineage>
        <taxon>unclassified sequences</taxon>
        <taxon>metagenomes</taxon>
        <taxon>ecological metagenomes</taxon>
    </lineage>
</organism>
<feature type="domain" description="BIG2" evidence="5">
    <location>
        <begin position="659"/>
        <end position="731"/>
    </location>
</feature>
<dbReference type="InterPro" id="IPR022398">
    <property type="entry name" value="Peptidase_S8_His-AS"/>
</dbReference>
<evidence type="ECO:0000256" key="2">
    <source>
        <dbReference type="ARBA" id="ARBA00022670"/>
    </source>
</evidence>
<evidence type="ECO:0000313" key="6">
    <source>
        <dbReference type="EMBL" id="VAW66327.1"/>
    </source>
</evidence>
<evidence type="ECO:0000259" key="5">
    <source>
        <dbReference type="SMART" id="SM00635"/>
    </source>
</evidence>
<name>A0A3B0XSS9_9ZZZZ</name>
<dbReference type="PROSITE" id="PS00136">
    <property type="entry name" value="SUBTILASE_ASP"/>
    <property type="match status" value="1"/>
</dbReference>
<dbReference type="GO" id="GO:0004252">
    <property type="term" value="F:serine-type endopeptidase activity"/>
    <property type="evidence" value="ECO:0007669"/>
    <property type="project" value="InterPro"/>
</dbReference>
<dbReference type="PANTHER" id="PTHR43399:SF4">
    <property type="entry name" value="CELL WALL-ASSOCIATED PROTEASE"/>
    <property type="match status" value="1"/>
</dbReference>
<sequence length="822" mass="82757">MRNLRSLIAYQAIFLSSLFMVLSVLSFNAHAVVGQSVSAAQQSDGVLVRFKSGVSNAARKQALNSAGCAEVKQFKLVQSLSQASLRAGVNLNNVLSRLQSNSAVLYAEPNYIVTAAAIPNDPRFSELYGLNNTGQTGGTADADIDAPEAWDTQTGDRVVVGVIDTGLDYNHEDIVGNVWVNTGEIANNGIDDDNNGYIDDTRGWDFVNNDNDPFDDNDHGTHVSGTIAAVGNNGIGVAGVNWTAQIMPLKFLSARGSGSTADAISALDYAVMMGARISNNSWGGGAFSQALFDSISAAQSAGHLFVAAAGNDGVDTDATPSYPASYNLDNIISVAATDDNDALASFSNFGRVTVDLGAPGVSILSTTPANTYSSFSGTSMASPHVAGSAALLLAQDASLSLVDLKAAILNSVDAIAALAGISVTGGRLNVANAINGLTRVVVTPESVTLAAGASQQYTASGGTAPYSWSVSDTTVASINPTTGLLDALASGQATVTATDANGVAGTTQVTVTTVVVSPDTATLLVADTLQFSAVGGTAPYSWSVSDSAVASIDINTGLLTALALGTVQVTVIDANGFADASGSITVSDIAISPDTALLAIGDIQQFTVSGGVAPYSWSTGNVTIATIDAAGLLTAVGAGVTNVTVTDASGVFISSGDITVRDVTVTPDTATVIIGDTLSFSASGGAAPYTWSVSDSAVASIDANGVLTAIAAGTVVVSATDVDGFVGNSGTITVSDNHIITVTPNTATVARFAALQFSASGGPAPYTWSLSNPNAGSIDANGLFTAGRFQTTTTVIAIDADGHQGASGTITVSGEGEGGRGR</sequence>
<dbReference type="PROSITE" id="PS00138">
    <property type="entry name" value="SUBTILASE_SER"/>
    <property type="match status" value="1"/>
</dbReference>
<feature type="domain" description="BIG2" evidence="5">
    <location>
        <begin position="585"/>
        <end position="657"/>
    </location>
</feature>
<dbReference type="PROSITE" id="PS00137">
    <property type="entry name" value="SUBTILASE_HIS"/>
    <property type="match status" value="1"/>
</dbReference>
<keyword evidence="3" id="KW-0378">Hydrolase</keyword>
<feature type="domain" description="BIG2" evidence="5">
    <location>
        <begin position="510"/>
        <end position="583"/>
    </location>
</feature>
<feature type="domain" description="BIG2" evidence="5">
    <location>
        <begin position="736"/>
        <end position="809"/>
    </location>
</feature>
<proteinExistence type="inferred from homology"/>
<evidence type="ECO:0000256" key="4">
    <source>
        <dbReference type="ARBA" id="ARBA00022825"/>
    </source>
</evidence>
<dbReference type="CDD" id="cd07473">
    <property type="entry name" value="Peptidases_S8_Subtilisin_like"/>
    <property type="match status" value="1"/>
</dbReference>
<comment type="similarity">
    <text evidence="1">Belongs to the peptidase S8 family.</text>
</comment>
<dbReference type="InterPro" id="IPR008964">
    <property type="entry name" value="Invasin/intimin_cell_adhesion"/>
</dbReference>
<dbReference type="InterPro" id="IPR003343">
    <property type="entry name" value="Big_2"/>
</dbReference>
<evidence type="ECO:0000256" key="1">
    <source>
        <dbReference type="ARBA" id="ARBA00011073"/>
    </source>
</evidence>
<protein>
    <recommendedName>
        <fullName evidence="5">BIG2 domain-containing protein</fullName>
    </recommendedName>
</protein>
<dbReference type="EMBL" id="UOFI01000074">
    <property type="protein sequence ID" value="VAW66327.1"/>
    <property type="molecule type" value="Genomic_DNA"/>
</dbReference>
<keyword evidence="4" id="KW-0720">Serine protease</keyword>
<dbReference type="Pfam" id="PF22148">
    <property type="entry name" value="Fervidolysin_NPro-like"/>
    <property type="match status" value="1"/>
</dbReference>
<dbReference type="Pfam" id="PF00082">
    <property type="entry name" value="Peptidase_S8"/>
    <property type="match status" value="1"/>
</dbReference>
<dbReference type="AlphaFoldDB" id="A0A3B0XSS9"/>
<dbReference type="PROSITE" id="PS51892">
    <property type="entry name" value="SUBTILASE"/>
    <property type="match status" value="1"/>
</dbReference>
<evidence type="ECO:0000256" key="3">
    <source>
        <dbReference type="ARBA" id="ARBA00022801"/>
    </source>
</evidence>
<accession>A0A3B0XSS9</accession>
<gene>
    <name evidence="6" type="ORF">MNBD_GAMMA09-3501</name>
</gene>
<dbReference type="Pfam" id="PF02368">
    <property type="entry name" value="Big_2"/>
    <property type="match status" value="5"/>
</dbReference>
<reference evidence="6" key="1">
    <citation type="submission" date="2018-06" db="EMBL/GenBank/DDBJ databases">
        <authorList>
            <person name="Zhirakovskaya E."/>
        </authorList>
    </citation>
    <scope>NUCLEOTIDE SEQUENCE</scope>
</reference>